<reference evidence="1 2" key="1">
    <citation type="submission" date="2020-08" db="EMBL/GenBank/DDBJ databases">
        <title>Genomic Encyclopedia of Type Strains, Phase IV (KMG-IV): sequencing the most valuable type-strain genomes for metagenomic binning, comparative biology and taxonomic classification.</title>
        <authorList>
            <person name="Goeker M."/>
        </authorList>
    </citation>
    <scope>NUCLEOTIDE SEQUENCE [LARGE SCALE GENOMIC DNA]</scope>
    <source>
        <strain evidence="1 2">DSM 101791</strain>
    </source>
</reference>
<dbReference type="EMBL" id="JACHFN010000020">
    <property type="protein sequence ID" value="MBB5236105.1"/>
    <property type="molecule type" value="Genomic_DNA"/>
</dbReference>
<dbReference type="AlphaFoldDB" id="A0A7W8LRX7"/>
<comment type="caution">
    <text evidence="1">The sequence shown here is derived from an EMBL/GenBank/DDBJ whole genome shotgun (WGS) entry which is preliminary data.</text>
</comment>
<dbReference type="Proteomes" id="UP000525389">
    <property type="component" value="Unassembled WGS sequence"/>
</dbReference>
<keyword evidence="2" id="KW-1185">Reference proteome</keyword>
<dbReference type="RefSeq" id="WP_184031764.1">
    <property type="nucleotide sequence ID" value="NZ_JACHFN010000020.1"/>
</dbReference>
<name>A0A7W8LRX7_9DEIO</name>
<protein>
    <submittedName>
        <fullName evidence="1">Uncharacterized protein</fullName>
    </submittedName>
</protein>
<evidence type="ECO:0000313" key="2">
    <source>
        <dbReference type="Proteomes" id="UP000525389"/>
    </source>
</evidence>
<proteinExistence type="predicted"/>
<organism evidence="1 2">
    <name type="scientific">Deinococcus budaensis</name>
    <dbReference type="NCBI Taxonomy" id="1665626"/>
    <lineage>
        <taxon>Bacteria</taxon>
        <taxon>Thermotogati</taxon>
        <taxon>Deinococcota</taxon>
        <taxon>Deinococci</taxon>
        <taxon>Deinococcales</taxon>
        <taxon>Deinococcaceae</taxon>
        <taxon>Deinococcus</taxon>
    </lineage>
</organism>
<accession>A0A7W8LRX7</accession>
<sequence>MSDRDTERYLDRATRGLWGQARRDARLELRGAVEDKVYRFSLLGLDGPEAVQAALRDLGSPHAIARDLSRVHSLPHAARAALLAGVAGLLGVQALAQVPTVRAIAERQTEECRPLSPAARQTLTAQQRQTYDAFVQSKGGPEGAVAWCQQQVDQRSDLLSLKDIVVALEAGGVQVDMLDGVEGYLILSFPGGKNTQGLDLSHSLKQVGGQAYVSKLVLLGRLRQSVTKVPLRLEGLVNPVLQLGPAKLQLGTPSTPVLATDIYAFPVLEDLEYLLKEVAPHDLPVRFAVLPENKDYLGPVQALNLSAPDGTLYALVSNELLTLQQPLPNCVCDWFSLSVRRVQNERIQVPNRSGSTREFRIVSSPAELLTATQRKEAALLVYRLDPSDLRNLKLTPVPAGQVRLTPSRP</sequence>
<evidence type="ECO:0000313" key="1">
    <source>
        <dbReference type="EMBL" id="MBB5236105.1"/>
    </source>
</evidence>
<gene>
    <name evidence="1" type="ORF">HNQ09_003573</name>
</gene>